<dbReference type="Pfam" id="PF12802">
    <property type="entry name" value="MarR_2"/>
    <property type="match status" value="1"/>
</dbReference>
<protein>
    <submittedName>
        <fullName evidence="2">DNA-binding MarR family transcriptional regulator</fullName>
    </submittedName>
</protein>
<dbReference type="InterPro" id="IPR039422">
    <property type="entry name" value="MarR/SlyA-like"/>
</dbReference>
<evidence type="ECO:0000259" key="1">
    <source>
        <dbReference type="PROSITE" id="PS50995"/>
    </source>
</evidence>
<dbReference type="PANTHER" id="PTHR33164:SF43">
    <property type="entry name" value="HTH-TYPE TRANSCRIPTIONAL REPRESSOR YETL"/>
    <property type="match status" value="1"/>
</dbReference>
<gene>
    <name evidence="2" type="ORF">C8E89_102463</name>
</gene>
<dbReference type="PROSITE" id="PS50995">
    <property type="entry name" value="HTH_MARR_2"/>
    <property type="match status" value="1"/>
</dbReference>
<dbReference type="EMBL" id="QJJU01000002">
    <property type="protein sequence ID" value="PXX12336.1"/>
    <property type="molecule type" value="Genomic_DNA"/>
</dbReference>
<dbReference type="PRINTS" id="PR00598">
    <property type="entry name" value="HTHMARR"/>
</dbReference>
<dbReference type="AlphaFoldDB" id="A0A318HMD0"/>
<dbReference type="GO" id="GO:0006950">
    <property type="term" value="P:response to stress"/>
    <property type="evidence" value="ECO:0007669"/>
    <property type="project" value="TreeGrafter"/>
</dbReference>
<dbReference type="SUPFAM" id="SSF46785">
    <property type="entry name" value="Winged helix' DNA-binding domain"/>
    <property type="match status" value="1"/>
</dbReference>
<evidence type="ECO:0000313" key="2">
    <source>
        <dbReference type="EMBL" id="PXX12336.1"/>
    </source>
</evidence>
<dbReference type="GO" id="GO:0003677">
    <property type="term" value="F:DNA binding"/>
    <property type="evidence" value="ECO:0007669"/>
    <property type="project" value="UniProtKB-KW"/>
</dbReference>
<accession>A0A318HMD0</accession>
<organism evidence="2 3">
    <name type="scientific">Mycolicibacterium moriokaense</name>
    <dbReference type="NCBI Taxonomy" id="39691"/>
    <lineage>
        <taxon>Bacteria</taxon>
        <taxon>Bacillati</taxon>
        <taxon>Actinomycetota</taxon>
        <taxon>Actinomycetes</taxon>
        <taxon>Mycobacteriales</taxon>
        <taxon>Mycobacteriaceae</taxon>
        <taxon>Mycolicibacterium</taxon>
    </lineage>
</organism>
<dbReference type="OrthoDB" id="4463574at2"/>
<proteinExistence type="predicted"/>
<dbReference type="InterPro" id="IPR036388">
    <property type="entry name" value="WH-like_DNA-bd_sf"/>
</dbReference>
<dbReference type="Gene3D" id="1.10.10.10">
    <property type="entry name" value="Winged helix-like DNA-binding domain superfamily/Winged helix DNA-binding domain"/>
    <property type="match status" value="1"/>
</dbReference>
<keyword evidence="2" id="KW-0238">DNA-binding</keyword>
<keyword evidence="3" id="KW-1185">Reference proteome</keyword>
<comment type="caution">
    <text evidence="2">The sequence shown here is derived from an EMBL/GenBank/DDBJ whole genome shotgun (WGS) entry which is preliminary data.</text>
</comment>
<name>A0A318HMD0_9MYCO</name>
<feature type="domain" description="HTH marR-type" evidence="1">
    <location>
        <begin position="12"/>
        <end position="144"/>
    </location>
</feature>
<dbReference type="PANTHER" id="PTHR33164">
    <property type="entry name" value="TRANSCRIPTIONAL REGULATOR, MARR FAMILY"/>
    <property type="match status" value="1"/>
</dbReference>
<dbReference type="Proteomes" id="UP000247781">
    <property type="component" value="Unassembled WGS sequence"/>
</dbReference>
<dbReference type="RefSeq" id="WP_110314954.1">
    <property type="nucleotide sequence ID" value="NZ_QJJU01000002.1"/>
</dbReference>
<sequence length="166" mass="18344">MVDERPGIRELDQRIPFLLSQLGSYVSDDFKRRLAPLDAHPRTNAVLVALAGTDGQSQRQLSARLGLHRNVMVSLIDTLEEQGLVERKPHPDDRRAFAVTLTDKARELLPALDEQSHAMEDEVTSALTPDERAALLDMLQRVSARLGLSPGVHPRLGESTPLNSPT</sequence>
<reference evidence="2 3" key="2">
    <citation type="submission" date="2018-06" db="EMBL/GenBank/DDBJ databases">
        <title>Sequencing of bacterial isolates from soil warming experiment in Harvard Forest, Massachusetts, USA.</title>
        <authorList>
            <person name="Deangelis K.PhD."/>
        </authorList>
    </citation>
    <scope>NUCLEOTIDE SEQUENCE [LARGE SCALE GENOMIC DNA]</scope>
    <source>
        <strain evidence="2 3">GAS496</strain>
    </source>
</reference>
<evidence type="ECO:0000313" key="3">
    <source>
        <dbReference type="Proteomes" id="UP000247781"/>
    </source>
</evidence>
<dbReference type="InterPro" id="IPR036390">
    <property type="entry name" value="WH_DNA-bd_sf"/>
</dbReference>
<dbReference type="GO" id="GO:0003700">
    <property type="term" value="F:DNA-binding transcription factor activity"/>
    <property type="evidence" value="ECO:0007669"/>
    <property type="project" value="InterPro"/>
</dbReference>
<reference evidence="3" key="1">
    <citation type="submission" date="2018-05" db="EMBL/GenBank/DDBJ databases">
        <authorList>
            <person name="Deangelis K."/>
            <person name="Huntemann M."/>
            <person name="Clum A."/>
            <person name="Pillay M."/>
            <person name="Palaniappan K."/>
            <person name="Varghese N."/>
            <person name="Mikhailova N."/>
            <person name="Stamatis D."/>
            <person name="Reddy T."/>
            <person name="Daum C."/>
            <person name="Shapiro N."/>
            <person name="Ivanova N."/>
            <person name="Kyrpides N."/>
            <person name="Woyke T."/>
        </authorList>
    </citation>
    <scope>NUCLEOTIDE SEQUENCE [LARGE SCALE GENOMIC DNA]</scope>
    <source>
        <strain evidence="3">GAS496</strain>
    </source>
</reference>
<dbReference type="SMART" id="SM00347">
    <property type="entry name" value="HTH_MARR"/>
    <property type="match status" value="1"/>
</dbReference>
<dbReference type="InterPro" id="IPR000835">
    <property type="entry name" value="HTH_MarR-typ"/>
</dbReference>